<name>A0ABW1ACC2_9ACTN</name>
<evidence type="ECO:0000259" key="9">
    <source>
        <dbReference type="PROSITE" id="PS50893"/>
    </source>
</evidence>
<dbReference type="PROSITE" id="PS00211">
    <property type="entry name" value="ABC_TRANSPORTER_1"/>
    <property type="match status" value="1"/>
</dbReference>
<evidence type="ECO:0000313" key="11">
    <source>
        <dbReference type="Proteomes" id="UP001596074"/>
    </source>
</evidence>
<dbReference type="InterPro" id="IPR027417">
    <property type="entry name" value="P-loop_NTPase"/>
</dbReference>
<dbReference type="InterPro" id="IPR017871">
    <property type="entry name" value="ABC_transporter-like_CS"/>
</dbReference>
<dbReference type="Pfam" id="PF00005">
    <property type="entry name" value="ABC_tran"/>
    <property type="match status" value="2"/>
</dbReference>
<dbReference type="Proteomes" id="UP001596074">
    <property type="component" value="Unassembled WGS sequence"/>
</dbReference>
<sequence>MVTGTDHNGAGHHGDEPLLLLDGVTKTFPNGTRALRGVSLEVRPGSVHGLIGANGAGKSTLVKIISGTHPPTGGTLRWAGRDRRWRDPGAARQAGIATIHQHVPLVPTLTVLENVFLDRRGAWRTPPALREEFAALVDRLGYPVDPDAVVDDLPIGVRQMVCVLQALAAGARLVIMDEPTASLSEQERQVVFGAVRRLSAQGTAFLYISHFFDEIFELTDRVTVVRDGTTVLAEATAEVTEGMLVRAVTGRELLAVERAGGAEPDPDAPVVLEVAGLSSSVGLRDVSFEVRAGEIVGIAGLLGAGRSEIMRAVFRDDPSATGAVRVNGAAVGRSARAAVAAGIAYVPEDRAGQGLHGGLPIWQNVSLPDLARLSRGRLVPRTADERERAARAVADLGIVTAGVDAVPGELSGGNAQKVVFAKWMYADPRVWLLDEPTAGVDVGAKADLLKLVRRFAAQGRAVVIVCSEFEELLSVATRVLVVRGGRIVAERRAADTGEEELLMLAHGLRAEPRTEQEEEVRHER</sequence>
<dbReference type="CDD" id="cd03216">
    <property type="entry name" value="ABC_Carb_Monos_I"/>
    <property type="match status" value="1"/>
</dbReference>
<evidence type="ECO:0000256" key="4">
    <source>
        <dbReference type="ARBA" id="ARBA00022737"/>
    </source>
</evidence>
<keyword evidence="11" id="KW-1185">Reference proteome</keyword>
<keyword evidence="2" id="KW-1003">Cell membrane</keyword>
<keyword evidence="4" id="KW-0677">Repeat</keyword>
<evidence type="ECO:0000256" key="3">
    <source>
        <dbReference type="ARBA" id="ARBA00022597"/>
    </source>
</evidence>
<dbReference type="GO" id="GO:0005524">
    <property type="term" value="F:ATP binding"/>
    <property type="evidence" value="ECO:0007669"/>
    <property type="project" value="UniProtKB-KW"/>
</dbReference>
<organism evidence="10 11">
    <name type="scientific">Actinomadura rugatobispora</name>
    <dbReference type="NCBI Taxonomy" id="1994"/>
    <lineage>
        <taxon>Bacteria</taxon>
        <taxon>Bacillati</taxon>
        <taxon>Actinomycetota</taxon>
        <taxon>Actinomycetes</taxon>
        <taxon>Streptosporangiales</taxon>
        <taxon>Thermomonosporaceae</taxon>
        <taxon>Actinomadura</taxon>
    </lineage>
</organism>
<dbReference type="CDD" id="cd03215">
    <property type="entry name" value="ABC_Carb_Monos_II"/>
    <property type="match status" value="1"/>
</dbReference>
<dbReference type="PANTHER" id="PTHR43790:SF3">
    <property type="entry name" value="D-ALLOSE IMPORT ATP-BINDING PROTEIN ALSA-RELATED"/>
    <property type="match status" value="1"/>
</dbReference>
<evidence type="ECO:0000256" key="6">
    <source>
        <dbReference type="ARBA" id="ARBA00022840"/>
    </source>
</evidence>
<feature type="domain" description="ABC transporter" evidence="9">
    <location>
        <begin position="266"/>
        <end position="509"/>
    </location>
</feature>
<evidence type="ECO:0000256" key="1">
    <source>
        <dbReference type="ARBA" id="ARBA00022448"/>
    </source>
</evidence>
<dbReference type="RefSeq" id="WP_378287805.1">
    <property type="nucleotide sequence ID" value="NZ_JBHSON010000076.1"/>
</dbReference>
<evidence type="ECO:0000256" key="2">
    <source>
        <dbReference type="ARBA" id="ARBA00022475"/>
    </source>
</evidence>
<dbReference type="InterPro" id="IPR003439">
    <property type="entry name" value="ABC_transporter-like_ATP-bd"/>
</dbReference>
<dbReference type="InterPro" id="IPR003593">
    <property type="entry name" value="AAA+_ATPase"/>
</dbReference>
<keyword evidence="6 10" id="KW-0067">ATP-binding</keyword>
<dbReference type="PROSITE" id="PS50893">
    <property type="entry name" value="ABC_TRANSPORTER_2"/>
    <property type="match status" value="2"/>
</dbReference>
<dbReference type="SMART" id="SM00382">
    <property type="entry name" value="AAA"/>
    <property type="match status" value="2"/>
</dbReference>
<comment type="caution">
    <text evidence="10">The sequence shown here is derived from an EMBL/GenBank/DDBJ whole genome shotgun (WGS) entry which is preliminary data.</text>
</comment>
<reference evidence="11" key="1">
    <citation type="journal article" date="2019" name="Int. J. Syst. Evol. Microbiol.">
        <title>The Global Catalogue of Microorganisms (GCM) 10K type strain sequencing project: providing services to taxonomists for standard genome sequencing and annotation.</title>
        <authorList>
            <consortium name="The Broad Institute Genomics Platform"/>
            <consortium name="The Broad Institute Genome Sequencing Center for Infectious Disease"/>
            <person name="Wu L."/>
            <person name="Ma J."/>
        </authorList>
    </citation>
    <scope>NUCLEOTIDE SEQUENCE [LARGE SCALE GENOMIC DNA]</scope>
    <source>
        <strain evidence="11">KCTC 42087</strain>
    </source>
</reference>
<feature type="domain" description="ABC transporter" evidence="9">
    <location>
        <begin position="19"/>
        <end position="252"/>
    </location>
</feature>
<keyword evidence="3" id="KW-0762">Sugar transport</keyword>
<dbReference type="SUPFAM" id="SSF52540">
    <property type="entry name" value="P-loop containing nucleoside triphosphate hydrolases"/>
    <property type="match status" value="2"/>
</dbReference>
<evidence type="ECO:0000256" key="8">
    <source>
        <dbReference type="ARBA" id="ARBA00023136"/>
    </source>
</evidence>
<gene>
    <name evidence="10" type="ORF">ACFPZN_40080</name>
</gene>
<keyword evidence="1" id="KW-0813">Transport</keyword>
<dbReference type="PANTHER" id="PTHR43790">
    <property type="entry name" value="CARBOHYDRATE TRANSPORT ATP-BINDING PROTEIN MG119-RELATED"/>
    <property type="match status" value="1"/>
</dbReference>
<evidence type="ECO:0000256" key="7">
    <source>
        <dbReference type="ARBA" id="ARBA00022967"/>
    </source>
</evidence>
<keyword evidence="5" id="KW-0547">Nucleotide-binding</keyword>
<protein>
    <submittedName>
        <fullName evidence="10">Sugar ABC transporter ATP-binding protein</fullName>
    </submittedName>
</protein>
<dbReference type="Gene3D" id="3.40.50.300">
    <property type="entry name" value="P-loop containing nucleotide triphosphate hydrolases"/>
    <property type="match status" value="2"/>
</dbReference>
<evidence type="ECO:0000256" key="5">
    <source>
        <dbReference type="ARBA" id="ARBA00022741"/>
    </source>
</evidence>
<dbReference type="InterPro" id="IPR050107">
    <property type="entry name" value="ABC_carbohydrate_import_ATPase"/>
</dbReference>
<dbReference type="EMBL" id="JBHSON010000076">
    <property type="protein sequence ID" value="MFC5751844.1"/>
    <property type="molecule type" value="Genomic_DNA"/>
</dbReference>
<accession>A0ABW1ACC2</accession>
<proteinExistence type="predicted"/>
<keyword evidence="7" id="KW-1278">Translocase</keyword>
<evidence type="ECO:0000313" key="10">
    <source>
        <dbReference type="EMBL" id="MFC5751844.1"/>
    </source>
</evidence>
<keyword evidence="8" id="KW-0472">Membrane</keyword>